<sequence>MGGIHAAGGLAMTRRRTLLGTALMAALPAWLPIAAQAQTVIVADTAPDRNLGTIVNRDGTRTTIDGGRLAGRNLFHSLATFRLNAGDTAAWTFSFANPALIQNVITRVTGGELSTINGTIDSAALPNADFWFINPAGIVLGENAQLNVAAGAHFAAASHLDFFRGGRFSAVTPGGSTFSMTVPESFGFQGTEGALAVFGSPASRPIAAPGAITLAGRDLSISDRALVVGERFSRGSGFRLIAAGNSPVVLPINPNSTDPMIATGRLTVSNATITSAREDVEIDAGSIVMSRTAISVDALFEPTLVMFATDSITLTDSLINTSASGDRGAGAIIFTARNALILDRTTLFSNQSGTGLQGFIAMEGSDVRIRDSRISALSTGLGDAGNIFVDGRTIVVDGASVIETNGLSRGVAGFVQFRAAESIRLAGNAAITSNNSSGGRRAFAGLIRFEAPDIRLSGNASITANSLGSGSPGDIGIAARDFRMDGGRIELTAAGTGDAGTLQITADTISLANGALISSDTTSLGQAGSITIRAAQGLAMERGVTVTSSTTGAGNAGSISISASELRLDNSAIATAVAPAARGGAGNITITTSGDIVLANGSRIASSNDGLATDAASAGTITVGARNLTLANGAQITTNSAFGPAGAIRLDLPSGGLLRLSDGAFGPSIVTTSSGPGTGGVITIGNPLAIISQGGNIFALGEQAGANVVIRSQFYIDAADRLDQIRVNGNFVFQGQLDYVASGEEPRDIDLLDASAVLAGRCRAARASGGASQLSIAAIGPYGLAEPEAAPGERPAGPVALLDRAAPDRPCG</sequence>
<gene>
    <name evidence="4" type="ORF">FG486_11420</name>
</gene>
<feature type="signal peptide" evidence="2">
    <location>
        <begin position="1"/>
        <end position="37"/>
    </location>
</feature>
<dbReference type="SUPFAM" id="SSF51126">
    <property type="entry name" value="Pectin lyase-like"/>
    <property type="match status" value="2"/>
</dbReference>
<dbReference type="AlphaFoldDB" id="A0A7V8U9C2"/>
<organism evidence="4 5">
    <name type="scientific">Sphingomonas ursincola</name>
    <dbReference type="NCBI Taxonomy" id="56361"/>
    <lineage>
        <taxon>Bacteria</taxon>
        <taxon>Pseudomonadati</taxon>
        <taxon>Pseudomonadota</taxon>
        <taxon>Alphaproteobacteria</taxon>
        <taxon>Sphingomonadales</taxon>
        <taxon>Sphingomonadaceae</taxon>
        <taxon>Sphingomonas</taxon>
    </lineage>
</organism>
<name>A0A7V8U9C2_9SPHN</name>
<keyword evidence="2" id="KW-0732">Signal</keyword>
<feature type="domain" description="Filamentous haemagglutinin FhaB/tRNA nuclease CdiA-like TPS" evidence="3">
    <location>
        <begin position="46"/>
        <end position="163"/>
    </location>
</feature>
<keyword evidence="5" id="KW-1185">Reference proteome</keyword>
<feature type="region of interest" description="Disordered" evidence="1">
    <location>
        <begin position="787"/>
        <end position="812"/>
    </location>
</feature>
<dbReference type="InterPro" id="IPR008638">
    <property type="entry name" value="FhaB/CdiA-like_TPS"/>
</dbReference>
<evidence type="ECO:0000259" key="3">
    <source>
        <dbReference type="SMART" id="SM00912"/>
    </source>
</evidence>
<evidence type="ECO:0000313" key="4">
    <source>
        <dbReference type="EMBL" id="MBA1374949.1"/>
    </source>
</evidence>
<protein>
    <submittedName>
        <fullName evidence="4">Filamentous hemagglutinin N-terminal domain-containing protein</fullName>
    </submittedName>
</protein>
<feature type="compositionally biased region" description="Low complexity" evidence="1">
    <location>
        <begin position="787"/>
        <end position="800"/>
    </location>
</feature>
<accession>A0A7V8U9C2</accession>
<dbReference type="Gene3D" id="2.160.20.10">
    <property type="entry name" value="Single-stranded right-handed beta-helix, Pectin lyase-like"/>
    <property type="match status" value="2"/>
</dbReference>
<dbReference type="Proteomes" id="UP000589292">
    <property type="component" value="Unassembled WGS sequence"/>
</dbReference>
<dbReference type="Pfam" id="PF05860">
    <property type="entry name" value="TPS"/>
    <property type="match status" value="1"/>
</dbReference>
<evidence type="ECO:0000256" key="1">
    <source>
        <dbReference type="SAM" id="MobiDB-lite"/>
    </source>
</evidence>
<evidence type="ECO:0000256" key="2">
    <source>
        <dbReference type="SAM" id="SignalP"/>
    </source>
</evidence>
<dbReference type="InterPro" id="IPR011050">
    <property type="entry name" value="Pectin_lyase_fold/virulence"/>
</dbReference>
<reference evidence="4 5" key="1">
    <citation type="journal article" date="1994" name="Int. J. Syst. Bacteriol.">
        <title>Phylogenetic positions of novel aerobic, bacteriochlorophyll a-containing bacteria and description of Roseococcus thiosulfatophilus gen. nov., sp. nov., Erythromicrobium ramosum gen. nov., sp. nov., and Erythrobacter litoralis sp. nov.</title>
        <authorList>
            <person name="Yurkov V."/>
            <person name="Stackebrandt E."/>
            <person name="Holmes A."/>
            <person name="Fuerst J.A."/>
            <person name="Hugenholtz P."/>
            <person name="Golecki J."/>
            <person name="Gad'on N."/>
            <person name="Gorlenko V.M."/>
            <person name="Kompantseva E.I."/>
            <person name="Drews G."/>
        </authorList>
    </citation>
    <scope>NUCLEOTIDE SEQUENCE [LARGE SCALE GENOMIC DNA]</scope>
    <source>
        <strain evidence="4 5">KR-99</strain>
    </source>
</reference>
<dbReference type="SMART" id="SM00912">
    <property type="entry name" value="Haemagg_act"/>
    <property type="match status" value="1"/>
</dbReference>
<dbReference type="NCBIfam" id="TIGR01901">
    <property type="entry name" value="adhes_NPXG"/>
    <property type="match status" value="1"/>
</dbReference>
<dbReference type="EMBL" id="VDES01000002">
    <property type="protein sequence ID" value="MBA1374949.1"/>
    <property type="molecule type" value="Genomic_DNA"/>
</dbReference>
<evidence type="ECO:0000313" key="5">
    <source>
        <dbReference type="Proteomes" id="UP000589292"/>
    </source>
</evidence>
<proteinExistence type="predicted"/>
<comment type="caution">
    <text evidence="4">The sequence shown here is derived from an EMBL/GenBank/DDBJ whole genome shotgun (WGS) entry which is preliminary data.</text>
</comment>
<dbReference type="InterPro" id="IPR012334">
    <property type="entry name" value="Pectin_lyas_fold"/>
</dbReference>
<feature type="chain" id="PRO_5030887014" evidence="2">
    <location>
        <begin position="38"/>
        <end position="812"/>
    </location>
</feature>